<comment type="subcellular location">
    <subcellularLocation>
        <location evidence="1">Cell membrane</location>
        <topology evidence="1">Multi-pass membrane protein</topology>
    </subcellularLocation>
</comment>
<evidence type="ECO:0000256" key="2">
    <source>
        <dbReference type="ARBA" id="ARBA00009772"/>
    </source>
</evidence>
<protein>
    <submittedName>
        <fullName evidence="8">Flagellar biosynthetic protein FliR</fullName>
    </submittedName>
</protein>
<dbReference type="Pfam" id="PF01311">
    <property type="entry name" value="Bac_export_1"/>
    <property type="match status" value="1"/>
</dbReference>
<dbReference type="PRINTS" id="PR00953">
    <property type="entry name" value="TYPE3IMRPROT"/>
</dbReference>
<feature type="transmembrane region" description="Helical" evidence="7">
    <location>
        <begin position="177"/>
        <end position="202"/>
    </location>
</feature>
<evidence type="ECO:0000256" key="4">
    <source>
        <dbReference type="ARBA" id="ARBA00022692"/>
    </source>
</evidence>
<keyword evidence="4 7" id="KW-0812">Transmembrane</keyword>
<reference evidence="8" key="1">
    <citation type="submission" date="2020-12" db="EMBL/GenBank/DDBJ databases">
        <title>Bacterial taxonomy.</title>
        <authorList>
            <person name="Pan X."/>
        </authorList>
    </citation>
    <scope>NUCLEOTIDE SEQUENCE</scope>
    <source>
        <strain evidence="8">B2012</strain>
    </source>
</reference>
<feature type="transmembrane region" description="Helical" evidence="7">
    <location>
        <begin position="62"/>
        <end position="84"/>
    </location>
</feature>
<organism evidence="8 9">
    <name type="scientific">Acuticoccus mangrovi</name>
    <dbReference type="NCBI Taxonomy" id="2796142"/>
    <lineage>
        <taxon>Bacteria</taxon>
        <taxon>Pseudomonadati</taxon>
        <taxon>Pseudomonadota</taxon>
        <taxon>Alphaproteobacteria</taxon>
        <taxon>Hyphomicrobiales</taxon>
        <taxon>Amorphaceae</taxon>
        <taxon>Acuticoccus</taxon>
    </lineage>
</organism>
<dbReference type="Proteomes" id="UP000609531">
    <property type="component" value="Unassembled WGS sequence"/>
</dbReference>
<dbReference type="RefSeq" id="WP_198884563.1">
    <property type="nucleotide sequence ID" value="NZ_JAEKJA010000034.1"/>
</dbReference>
<evidence type="ECO:0000256" key="6">
    <source>
        <dbReference type="ARBA" id="ARBA00023136"/>
    </source>
</evidence>
<dbReference type="GO" id="GO:0006605">
    <property type="term" value="P:protein targeting"/>
    <property type="evidence" value="ECO:0007669"/>
    <property type="project" value="InterPro"/>
</dbReference>
<feature type="transmembrane region" description="Helical" evidence="7">
    <location>
        <begin position="214"/>
        <end position="234"/>
    </location>
</feature>
<dbReference type="InterPro" id="IPR002010">
    <property type="entry name" value="T3SS_IM_R"/>
</dbReference>
<feature type="transmembrane region" description="Helical" evidence="7">
    <location>
        <begin position="6"/>
        <end position="30"/>
    </location>
</feature>
<keyword evidence="8" id="KW-0969">Cilium</keyword>
<comment type="similarity">
    <text evidence="2">Belongs to the FliR/MopE/SpaR family.</text>
</comment>
<dbReference type="GO" id="GO:0005886">
    <property type="term" value="C:plasma membrane"/>
    <property type="evidence" value="ECO:0007669"/>
    <property type="project" value="UniProtKB-SubCell"/>
</dbReference>
<dbReference type="AlphaFoldDB" id="A0A934IVT1"/>
<dbReference type="PANTHER" id="PTHR30065:SF1">
    <property type="entry name" value="SURFACE PRESENTATION OF ANTIGENS PROTEIN SPAR"/>
    <property type="match status" value="1"/>
</dbReference>
<evidence type="ECO:0000313" key="9">
    <source>
        <dbReference type="Proteomes" id="UP000609531"/>
    </source>
</evidence>
<evidence type="ECO:0000256" key="7">
    <source>
        <dbReference type="SAM" id="Phobius"/>
    </source>
</evidence>
<evidence type="ECO:0000256" key="3">
    <source>
        <dbReference type="ARBA" id="ARBA00022475"/>
    </source>
</evidence>
<keyword evidence="8" id="KW-0966">Cell projection</keyword>
<evidence type="ECO:0000256" key="1">
    <source>
        <dbReference type="ARBA" id="ARBA00004651"/>
    </source>
</evidence>
<keyword evidence="6 7" id="KW-0472">Membrane</keyword>
<dbReference type="PANTHER" id="PTHR30065">
    <property type="entry name" value="FLAGELLAR BIOSYNTHETIC PROTEIN FLIR"/>
    <property type="match status" value="1"/>
</dbReference>
<keyword evidence="3" id="KW-1003">Cell membrane</keyword>
<gene>
    <name evidence="8" type="ORF">JCR33_23365</name>
</gene>
<keyword evidence="9" id="KW-1185">Reference proteome</keyword>
<name>A0A934IVT1_9HYPH</name>
<evidence type="ECO:0000256" key="5">
    <source>
        <dbReference type="ARBA" id="ARBA00022989"/>
    </source>
</evidence>
<comment type="caution">
    <text evidence="8">The sequence shown here is derived from an EMBL/GenBank/DDBJ whole genome shotgun (WGS) entry which is preliminary data.</text>
</comment>
<accession>A0A934IVT1</accession>
<proteinExistence type="inferred from homology"/>
<feature type="transmembrane region" description="Helical" evidence="7">
    <location>
        <begin position="37"/>
        <end position="56"/>
    </location>
</feature>
<sequence>MNEAAPASIVLGVAVVFARVGGVFLIAPGLSSLRVPVMVRVFLALAVALVIAPLLIERAIAVVGPATPADLVAVIGTESLIGLLIGLLTRLLLMALQTMSVGVANAVGLGGIPGTSIDGNEPSQAAASLFMVTAVTVIFLADLHYEIIRSLLASYEVLAPGSALDPRAALVAVSDRFGAAFLVALRLVAPFIIYSVIVNFAVGLTNKLTPQIPVFFVALPFITAGGVLMIAVTIREMMIAFMDAFRQLSAAL</sequence>
<evidence type="ECO:0000313" key="8">
    <source>
        <dbReference type="EMBL" id="MBJ3778659.1"/>
    </source>
</evidence>
<keyword evidence="8" id="KW-0282">Flagellum</keyword>
<dbReference type="EMBL" id="JAEKJA010000034">
    <property type="protein sequence ID" value="MBJ3778659.1"/>
    <property type="molecule type" value="Genomic_DNA"/>
</dbReference>
<keyword evidence="5 7" id="KW-1133">Transmembrane helix</keyword>